<dbReference type="EMBL" id="FRCX01000011">
    <property type="protein sequence ID" value="SHN41025.1"/>
    <property type="molecule type" value="Genomic_DNA"/>
</dbReference>
<accession>A0A1M7R6K2</accession>
<evidence type="ECO:0000313" key="1">
    <source>
        <dbReference type="EMBL" id="SHN41025.1"/>
    </source>
</evidence>
<reference evidence="2" key="1">
    <citation type="submission" date="2016-11" db="EMBL/GenBank/DDBJ databases">
        <authorList>
            <person name="Varghese N."/>
            <person name="Submissions S."/>
        </authorList>
    </citation>
    <scope>NUCLEOTIDE SEQUENCE [LARGE SCALE GENOMIC DNA]</scope>
    <source>
        <strain evidence="2">Sac-22</strain>
    </source>
</reference>
<dbReference type="AlphaFoldDB" id="A0A1M7R6K2"/>
<gene>
    <name evidence="1" type="ORF">SAMN05192549_111150</name>
</gene>
<name>A0A1M7R6K2_9BURK</name>
<keyword evidence="2" id="KW-1185">Reference proteome</keyword>
<dbReference type="Proteomes" id="UP000184339">
    <property type="component" value="Unassembled WGS sequence"/>
</dbReference>
<protein>
    <submittedName>
        <fullName evidence="1">Uncharacterized protein</fullName>
    </submittedName>
</protein>
<dbReference type="OrthoDB" id="7066376at2"/>
<proteinExistence type="predicted"/>
<evidence type="ECO:0000313" key="2">
    <source>
        <dbReference type="Proteomes" id="UP000184339"/>
    </source>
</evidence>
<dbReference type="RefSeq" id="WP_072787824.1">
    <property type="nucleotide sequence ID" value="NZ_FRCX01000011.1"/>
</dbReference>
<sequence length="99" mass="11336">MGLFGWFGRSKKGVTESSAKTVKVYLNPLHAMLWAAEKQKGSPLTKIEVLHVRDSTVAIDMTPEQAEKFYASLDAQMPIGRLNPERIWEEWKEVRSQLF</sequence>
<organism evidence="1 2">
    <name type="scientific">Duganella sacchari</name>
    <dbReference type="NCBI Taxonomy" id="551987"/>
    <lineage>
        <taxon>Bacteria</taxon>
        <taxon>Pseudomonadati</taxon>
        <taxon>Pseudomonadota</taxon>
        <taxon>Betaproteobacteria</taxon>
        <taxon>Burkholderiales</taxon>
        <taxon>Oxalobacteraceae</taxon>
        <taxon>Telluria group</taxon>
        <taxon>Duganella</taxon>
    </lineage>
</organism>